<comment type="similarity">
    <text evidence="7">Belongs to the DExH box helicase family.</text>
</comment>
<dbReference type="Pfam" id="PF26026">
    <property type="entry name" value="RNA_hel_CTD"/>
    <property type="match status" value="1"/>
</dbReference>
<evidence type="ECO:0000256" key="7">
    <source>
        <dbReference type="ARBA" id="ARBA00060772"/>
    </source>
</evidence>
<dbReference type="InterPro" id="IPR048333">
    <property type="entry name" value="HA2_WH"/>
</dbReference>
<organism evidence="10 11">
    <name type="scientific">Ambrosia artemisiifolia</name>
    <name type="common">Common ragweed</name>
    <dbReference type="NCBI Taxonomy" id="4212"/>
    <lineage>
        <taxon>Eukaryota</taxon>
        <taxon>Viridiplantae</taxon>
        <taxon>Streptophyta</taxon>
        <taxon>Embryophyta</taxon>
        <taxon>Tracheophyta</taxon>
        <taxon>Spermatophyta</taxon>
        <taxon>Magnoliopsida</taxon>
        <taxon>eudicotyledons</taxon>
        <taxon>Gunneridae</taxon>
        <taxon>Pentapetalae</taxon>
        <taxon>asterids</taxon>
        <taxon>campanulids</taxon>
        <taxon>Asterales</taxon>
        <taxon>Asteraceae</taxon>
        <taxon>Asteroideae</taxon>
        <taxon>Heliantheae alliance</taxon>
        <taxon>Heliantheae</taxon>
        <taxon>Ambrosia</taxon>
    </lineage>
</organism>
<comment type="caution">
    <text evidence="10">The sequence shown here is derived from an EMBL/GenBank/DDBJ whole genome shotgun (WGS) entry which is preliminary data.</text>
</comment>
<evidence type="ECO:0000256" key="4">
    <source>
        <dbReference type="ARBA" id="ARBA00022806"/>
    </source>
</evidence>
<evidence type="ECO:0000256" key="3">
    <source>
        <dbReference type="ARBA" id="ARBA00022801"/>
    </source>
</evidence>
<keyword evidence="3" id="KW-0378">Hydrolase</keyword>
<dbReference type="PROSITE" id="PS51194">
    <property type="entry name" value="HELICASE_CTER"/>
    <property type="match status" value="1"/>
</dbReference>
<evidence type="ECO:0000313" key="11">
    <source>
        <dbReference type="Proteomes" id="UP001206925"/>
    </source>
</evidence>
<dbReference type="SMART" id="SM00847">
    <property type="entry name" value="HA2"/>
    <property type="match status" value="1"/>
</dbReference>
<evidence type="ECO:0000256" key="2">
    <source>
        <dbReference type="ARBA" id="ARBA00022741"/>
    </source>
</evidence>
<proteinExistence type="inferred from homology"/>
<dbReference type="Pfam" id="PF04408">
    <property type="entry name" value="WHD_HA2"/>
    <property type="match status" value="1"/>
</dbReference>
<comment type="catalytic activity">
    <reaction evidence="6">
        <text>ATP + H2O = ADP + phosphate + H(+)</text>
        <dbReference type="Rhea" id="RHEA:13065"/>
        <dbReference type="ChEBI" id="CHEBI:15377"/>
        <dbReference type="ChEBI" id="CHEBI:15378"/>
        <dbReference type="ChEBI" id="CHEBI:30616"/>
        <dbReference type="ChEBI" id="CHEBI:43474"/>
        <dbReference type="ChEBI" id="CHEBI:456216"/>
        <dbReference type="EC" id="3.6.4.13"/>
    </reaction>
</comment>
<keyword evidence="4" id="KW-0347">Helicase</keyword>
<dbReference type="GO" id="GO:0003723">
    <property type="term" value="F:RNA binding"/>
    <property type="evidence" value="ECO:0007669"/>
    <property type="project" value="TreeGrafter"/>
</dbReference>
<accession>A0AAD5CRM2</accession>
<keyword evidence="11" id="KW-1185">Reference proteome</keyword>
<dbReference type="PANTHER" id="PTHR18934:SF246">
    <property type="entry name" value="DEXH-BOX ATP-DEPENDENT RNA HELICASE DEXH4, CHLOROPLASTIC-RELATED"/>
    <property type="match status" value="1"/>
</dbReference>
<evidence type="ECO:0000313" key="10">
    <source>
        <dbReference type="EMBL" id="KAI7745965.1"/>
    </source>
</evidence>
<dbReference type="EC" id="3.6.4.13" evidence="1"/>
<evidence type="ECO:0000256" key="1">
    <source>
        <dbReference type="ARBA" id="ARBA00012552"/>
    </source>
</evidence>
<dbReference type="FunFam" id="3.40.50.300:FF:000819">
    <property type="entry name" value="ATP dependent RNA helicase, putative"/>
    <property type="match status" value="1"/>
</dbReference>
<reference evidence="10" key="1">
    <citation type="submission" date="2022-06" db="EMBL/GenBank/DDBJ databases">
        <title>Uncovering the hologenomic basis of an extraordinary plant invasion.</title>
        <authorList>
            <person name="Bieker V.C."/>
            <person name="Martin M.D."/>
            <person name="Gilbert T."/>
            <person name="Hodgins K."/>
            <person name="Battlay P."/>
            <person name="Petersen B."/>
            <person name="Wilson J."/>
        </authorList>
    </citation>
    <scope>NUCLEOTIDE SEQUENCE</scope>
    <source>
        <strain evidence="10">AA19_3_7</strain>
        <tissue evidence="10">Leaf</tissue>
    </source>
</reference>
<sequence length="680" mass="76669">GNKSFADITHVIVDEVHERSLLGDFLLIILKNFIEKQSAQRTQQKLKVILMSATVDSQLFSHYFGDCPVIHAQGRTHPVTTHFLEDIHETIDYRPASDSPASLRSDTPKQKGAAVDNHRGKKNLVLSAWGDESVLSKGYSNPYYFAENYQTYSEQTQQNLKKLNEDVIDYDLLEDLICHVDETYPEGAILVFLPGVSEIHTLLDKLAASYQFRGAASEWLLPLHSSIASSEQKKVFLRPPDDIRKIIIATNIAETSITIDDVVYVIDCGKHKENRYNPRKKLSSMVEDWISRANARQRRGRAGRVKPGICFCLYTRHRFEKLMRPFQLPEMLRMPLVELCLQIKLLSLGRIMPFLQKALEPPTEEAITSAISLLYEVGAVEGDEELTPLGHHLAKLPVDVLIGKRNAVERAKLALLTDKSGGANDVDNGDRQSDHLIMMIAYKKWEKILRENGSNAAERDMRVQLGTLLADIGYIELPKNYQIGGKWKEKLDSWFSDPSQTFNVYSNHSSVVKALLCAGLYPNVAATEQGISEKALNSLRQSLGPATDDLNVWFDGRRVVHIHPSSVNSNLKTFQHPFLVFLEKVETTKVFLRDTTITSPYSILLFGGSMNIQHQTGLVIIDGWLKMAAPAQTAVIFKELRLTLHSILKELIRKPQVTTDPELQISRLSFFDPVFKPVSS</sequence>
<dbReference type="GO" id="GO:0005524">
    <property type="term" value="F:ATP binding"/>
    <property type="evidence" value="ECO:0007669"/>
    <property type="project" value="UniProtKB-KW"/>
</dbReference>
<dbReference type="Pfam" id="PF00271">
    <property type="entry name" value="Helicase_C"/>
    <property type="match status" value="1"/>
</dbReference>
<keyword evidence="2" id="KW-0547">Nucleotide-binding</keyword>
<dbReference type="GO" id="GO:0003724">
    <property type="term" value="F:RNA helicase activity"/>
    <property type="evidence" value="ECO:0007669"/>
    <property type="project" value="UniProtKB-EC"/>
</dbReference>
<dbReference type="PANTHER" id="PTHR18934">
    <property type="entry name" value="ATP-DEPENDENT RNA HELICASE"/>
    <property type="match status" value="1"/>
</dbReference>
<dbReference type="Gene3D" id="3.40.50.300">
    <property type="entry name" value="P-loop containing nucleotide triphosphate hydrolases"/>
    <property type="match status" value="2"/>
</dbReference>
<dbReference type="AlphaFoldDB" id="A0AAD5CRM2"/>
<feature type="non-terminal residue" evidence="10">
    <location>
        <position position="1"/>
    </location>
</feature>
<evidence type="ECO:0000256" key="6">
    <source>
        <dbReference type="ARBA" id="ARBA00047984"/>
    </source>
</evidence>
<evidence type="ECO:0000256" key="8">
    <source>
        <dbReference type="SAM" id="MobiDB-lite"/>
    </source>
</evidence>
<dbReference type="SUPFAM" id="SSF52540">
    <property type="entry name" value="P-loop containing nucleoside triphosphate hydrolases"/>
    <property type="match status" value="2"/>
</dbReference>
<dbReference type="CDD" id="cd18791">
    <property type="entry name" value="SF2_C_RHA"/>
    <property type="match status" value="1"/>
</dbReference>
<dbReference type="Pfam" id="PF07717">
    <property type="entry name" value="OB_NTP_bind"/>
    <property type="match status" value="1"/>
</dbReference>
<dbReference type="InterPro" id="IPR007502">
    <property type="entry name" value="Helicase-assoc_dom"/>
</dbReference>
<dbReference type="InterPro" id="IPR027417">
    <property type="entry name" value="P-loop_NTPase"/>
</dbReference>
<feature type="domain" description="Helicase C-terminal" evidence="9">
    <location>
        <begin position="172"/>
        <end position="347"/>
    </location>
</feature>
<evidence type="ECO:0000256" key="5">
    <source>
        <dbReference type="ARBA" id="ARBA00022840"/>
    </source>
</evidence>
<dbReference type="Gene3D" id="1.20.120.1080">
    <property type="match status" value="1"/>
</dbReference>
<dbReference type="SMART" id="SM00490">
    <property type="entry name" value="HELICc"/>
    <property type="match status" value="1"/>
</dbReference>
<dbReference type="InterPro" id="IPR059023">
    <property type="entry name" value="RNA_hel_CTD"/>
</dbReference>
<gene>
    <name evidence="10" type="ORF">M8C21_033953</name>
</gene>
<dbReference type="InterPro" id="IPR001650">
    <property type="entry name" value="Helicase_C-like"/>
</dbReference>
<name>A0AAD5CRM2_AMBAR</name>
<keyword evidence="5" id="KW-0067">ATP-binding</keyword>
<evidence type="ECO:0000259" key="9">
    <source>
        <dbReference type="PROSITE" id="PS51194"/>
    </source>
</evidence>
<protein>
    <recommendedName>
        <fullName evidence="1">RNA helicase</fullName>
        <ecNumber evidence="1">3.6.4.13</ecNumber>
    </recommendedName>
</protein>
<dbReference type="EMBL" id="JAMZMK010007078">
    <property type="protein sequence ID" value="KAI7745965.1"/>
    <property type="molecule type" value="Genomic_DNA"/>
</dbReference>
<dbReference type="InterPro" id="IPR011709">
    <property type="entry name" value="DEAD-box_helicase_OB_fold"/>
</dbReference>
<feature type="region of interest" description="Disordered" evidence="8">
    <location>
        <begin position="95"/>
        <end position="115"/>
    </location>
</feature>
<dbReference type="Proteomes" id="UP001206925">
    <property type="component" value="Unassembled WGS sequence"/>
</dbReference>